<keyword evidence="3" id="KW-0804">Transcription</keyword>
<dbReference type="Pfam" id="PF01047">
    <property type="entry name" value="MarR"/>
    <property type="match status" value="1"/>
</dbReference>
<keyword evidence="2" id="KW-0238">DNA-binding</keyword>
<evidence type="ECO:0000256" key="3">
    <source>
        <dbReference type="ARBA" id="ARBA00023163"/>
    </source>
</evidence>
<gene>
    <name evidence="5" type="ORF">DCMF_20325</name>
</gene>
<proteinExistence type="predicted"/>
<dbReference type="EMBL" id="CP017634">
    <property type="protein sequence ID" value="ATW26800.1"/>
    <property type="molecule type" value="Genomic_DNA"/>
</dbReference>
<organism evidence="5 6">
    <name type="scientific">Formimonas warabiya</name>
    <dbReference type="NCBI Taxonomy" id="1761012"/>
    <lineage>
        <taxon>Bacteria</taxon>
        <taxon>Bacillati</taxon>
        <taxon>Bacillota</taxon>
        <taxon>Clostridia</taxon>
        <taxon>Eubacteriales</taxon>
        <taxon>Peptococcaceae</taxon>
        <taxon>Candidatus Formimonas</taxon>
    </lineage>
</organism>
<evidence type="ECO:0000259" key="4">
    <source>
        <dbReference type="PROSITE" id="PS50995"/>
    </source>
</evidence>
<reference evidence="5 6" key="1">
    <citation type="submission" date="2016-10" db="EMBL/GenBank/DDBJ databases">
        <title>Complete Genome Sequence of Peptococcaceae strain DCMF.</title>
        <authorList>
            <person name="Edwards R.J."/>
            <person name="Holland S.I."/>
            <person name="Deshpande N.P."/>
            <person name="Wong Y.K."/>
            <person name="Ertan H."/>
            <person name="Manefield M."/>
            <person name="Russell T.L."/>
            <person name="Lee M.J."/>
        </authorList>
    </citation>
    <scope>NUCLEOTIDE SEQUENCE [LARGE SCALE GENOMIC DNA]</scope>
    <source>
        <strain evidence="5 6">DCMF</strain>
    </source>
</reference>
<dbReference type="AlphaFoldDB" id="A0A3G1KWK9"/>
<dbReference type="PANTHER" id="PTHR42756:SF1">
    <property type="entry name" value="TRANSCRIPTIONAL REPRESSOR OF EMRAB OPERON"/>
    <property type="match status" value="1"/>
</dbReference>
<evidence type="ECO:0000256" key="2">
    <source>
        <dbReference type="ARBA" id="ARBA00023125"/>
    </source>
</evidence>
<dbReference type="InterPro" id="IPR000835">
    <property type="entry name" value="HTH_MarR-typ"/>
</dbReference>
<accession>A0A3G1KWK9</accession>
<name>A0A3G1KWK9_FORW1</name>
<dbReference type="RefSeq" id="WP_214658767.1">
    <property type="nucleotide sequence ID" value="NZ_CP017634.1"/>
</dbReference>
<dbReference type="PANTHER" id="PTHR42756">
    <property type="entry name" value="TRANSCRIPTIONAL REGULATOR, MARR"/>
    <property type="match status" value="1"/>
</dbReference>
<dbReference type="SMART" id="SM00347">
    <property type="entry name" value="HTH_MARR"/>
    <property type="match status" value="1"/>
</dbReference>
<dbReference type="PROSITE" id="PS50995">
    <property type="entry name" value="HTH_MARR_2"/>
    <property type="match status" value="1"/>
</dbReference>
<dbReference type="KEGG" id="fwa:DCMF_20325"/>
<evidence type="ECO:0000256" key="1">
    <source>
        <dbReference type="ARBA" id="ARBA00023015"/>
    </source>
</evidence>
<dbReference type="GO" id="GO:0003700">
    <property type="term" value="F:DNA-binding transcription factor activity"/>
    <property type="evidence" value="ECO:0007669"/>
    <property type="project" value="InterPro"/>
</dbReference>
<evidence type="ECO:0000313" key="6">
    <source>
        <dbReference type="Proteomes" id="UP000323521"/>
    </source>
</evidence>
<dbReference type="Gene3D" id="1.10.10.10">
    <property type="entry name" value="Winged helix-like DNA-binding domain superfamily/Winged helix DNA-binding domain"/>
    <property type="match status" value="1"/>
</dbReference>
<keyword evidence="1" id="KW-0805">Transcription regulation</keyword>
<dbReference type="SUPFAM" id="SSF46785">
    <property type="entry name" value="Winged helix' DNA-binding domain"/>
    <property type="match status" value="1"/>
</dbReference>
<dbReference type="Proteomes" id="UP000323521">
    <property type="component" value="Chromosome"/>
</dbReference>
<protein>
    <recommendedName>
        <fullName evidence="4">HTH marR-type domain-containing protein</fullName>
    </recommendedName>
</protein>
<sequence length="153" mass="17795">MDTLNPDLDKSKKILELFRSARKNFRELFIKSNQQHQLTESKLLLISELRDTPFITLQELSKRLFLAKGTVSSIVTQLEEQGIVIREIPKDNRRIVKLSLAPGYAEMINNNLEYFENLVNNTDPEDVDRILEGLQKLCELLEKRESRGLDRPL</sequence>
<dbReference type="InterPro" id="IPR036390">
    <property type="entry name" value="WH_DNA-bd_sf"/>
</dbReference>
<evidence type="ECO:0000313" key="5">
    <source>
        <dbReference type="EMBL" id="ATW26800.1"/>
    </source>
</evidence>
<dbReference type="InterPro" id="IPR036388">
    <property type="entry name" value="WH-like_DNA-bd_sf"/>
</dbReference>
<feature type="domain" description="HTH marR-type" evidence="4">
    <location>
        <begin position="1"/>
        <end position="139"/>
    </location>
</feature>
<dbReference type="GO" id="GO:0003677">
    <property type="term" value="F:DNA binding"/>
    <property type="evidence" value="ECO:0007669"/>
    <property type="project" value="UniProtKB-KW"/>
</dbReference>
<keyword evidence="6" id="KW-1185">Reference proteome</keyword>